<evidence type="ECO:0000256" key="2">
    <source>
        <dbReference type="SAM" id="MobiDB-lite"/>
    </source>
</evidence>
<dbReference type="GO" id="GO:0030149">
    <property type="term" value="P:sphingolipid catabolic process"/>
    <property type="evidence" value="ECO:0007669"/>
    <property type="project" value="TreeGrafter"/>
</dbReference>
<dbReference type="Gene3D" id="1.25.40.20">
    <property type="entry name" value="Ankyrin repeat-containing domain"/>
    <property type="match status" value="2"/>
</dbReference>
<feature type="repeat" description="ANK" evidence="1">
    <location>
        <begin position="841"/>
        <end position="866"/>
    </location>
</feature>
<dbReference type="Pfam" id="PF00023">
    <property type="entry name" value="Ank"/>
    <property type="match status" value="1"/>
</dbReference>
<gene>
    <name evidence="3" type="ORF">HYH03_001593</name>
</gene>
<dbReference type="Pfam" id="PF12796">
    <property type="entry name" value="Ank_2"/>
    <property type="match status" value="1"/>
</dbReference>
<feature type="region of interest" description="Disordered" evidence="2">
    <location>
        <begin position="293"/>
        <end position="325"/>
    </location>
</feature>
<evidence type="ECO:0000313" key="3">
    <source>
        <dbReference type="EMBL" id="KAG2500831.1"/>
    </source>
</evidence>
<dbReference type="SMART" id="SM00248">
    <property type="entry name" value="ANK"/>
    <property type="match status" value="4"/>
</dbReference>
<dbReference type="OrthoDB" id="543798at2759"/>
<evidence type="ECO:0000256" key="1">
    <source>
        <dbReference type="PROSITE-ProRule" id="PRU00023"/>
    </source>
</evidence>
<evidence type="ECO:0000313" key="4">
    <source>
        <dbReference type="Proteomes" id="UP000612055"/>
    </source>
</evidence>
<reference evidence="3" key="1">
    <citation type="journal article" date="2020" name="bioRxiv">
        <title>Comparative genomics of Chlamydomonas.</title>
        <authorList>
            <person name="Craig R.J."/>
            <person name="Hasan A.R."/>
            <person name="Ness R.W."/>
            <person name="Keightley P.D."/>
        </authorList>
    </citation>
    <scope>NUCLEOTIDE SEQUENCE</scope>
    <source>
        <strain evidence="3">CCAP 11/70</strain>
    </source>
</reference>
<dbReference type="PROSITE" id="PS50297">
    <property type="entry name" value="ANK_REP_REGION"/>
    <property type="match status" value="4"/>
</dbReference>
<dbReference type="GO" id="GO:0071944">
    <property type="term" value="C:cell periphery"/>
    <property type="evidence" value="ECO:0007669"/>
    <property type="project" value="TreeGrafter"/>
</dbReference>
<dbReference type="InterPro" id="IPR002110">
    <property type="entry name" value="Ankyrin_rpt"/>
</dbReference>
<feature type="repeat" description="ANK" evidence="1">
    <location>
        <begin position="807"/>
        <end position="839"/>
    </location>
</feature>
<dbReference type="SUPFAM" id="SSF48403">
    <property type="entry name" value="Ankyrin repeat"/>
    <property type="match status" value="1"/>
</dbReference>
<keyword evidence="4" id="KW-1185">Reference proteome</keyword>
<dbReference type="GO" id="GO:0046513">
    <property type="term" value="P:ceramide biosynthetic process"/>
    <property type="evidence" value="ECO:0007669"/>
    <property type="project" value="TreeGrafter"/>
</dbReference>
<keyword evidence="1" id="KW-0040">ANK repeat</keyword>
<dbReference type="EMBL" id="JAEHOE010000003">
    <property type="protein sequence ID" value="KAG2500831.1"/>
    <property type="molecule type" value="Genomic_DNA"/>
</dbReference>
<feature type="region of interest" description="Disordered" evidence="2">
    <location>
        <begin position="592"/>
        <end position="628"/>
    </location>
</feature>
<feature type="compositionally biased region" description="Gly residues" evidence="2">
    <location>
        <begin position="293"/>
        <end position="321"/>
    </location>
</feature>
<name>A0A836C538_9CHLO</name>
<feature type="compositionally biased region" description="Basic and acidic residues" evidence="2">
    <location>
        <begin position="252"/>
        <end position="267"/>
    </location>
</feature>
<feature type="repeat" description="ANK" evidence="1">
    <location>
        <begin position="907"/>
        <end position="939"/>
    </location>
</feature>
<sequence length="968" mass="100314">MESSPQVMDIAGGGYAASVQHGTSTAGNILTPAILDRIASFLSPNELACLRRVDRATAELFRHHTTLRLSQPVPRWAFHERWSAPGACKAMTRLQRFALVSLTATSDVVPNLELALEAAGLPASQAVLEAAARSGALAACQHLTTPSPGRPLPLLQGAIPWADVLCAAASGGQRGVCEWCLERCPGLLSASPPQLPTGHAPAAPPSELWRAALAAARRGHVPLLRWLLVRAGTGAGAGAGVGAGASPPSPSHHQDQDPGHPDREGDPGWRALLLAALEGCDLATVQALASGSYGTGPGPGPGTPSGLGTGPGTGMGTGGPSGSAWAAWAAEGEPWHEPDLSRPLGAALRSPTPDWAAKAEWVLSLGAQPLPLDYCAAVDAPGEGGAGVVERLAWLQARGVGPEGPSGLAALGRAVASCRAAAVEWLLVWGARPSAGWAGALAPAALAAARAAEGLEVLRRLWGAGCLPCGPQALVEAAVAGGQLPTLEWLVEATGGRGRELEECVQRPGVCVLGVAAGSVGVMRWLRRRGCGMSEEAWAAAAGSGCEAAVELLAELGCPKPADGSPYAAAAKHGDRLMRGALRRLALTLGTPDRGQLGEAERSPLPPRALGGWVQEQDPADRPPAAPAATQAIARALLDALLQQAAAEAPPLAPPLAFPSEALEQLAKAAEKVVAAHLDGQGAREAADAALLRLLTQQGELMAQQGEQHRELMAQLASLLAGRDARAAEAEEFRGRLVEAEGQLGAREAEVDSERLRAAEVEGQLARERARAAELAELLAARDAELTELRAQLEAVSAAYQLISPKEHNETLYKASDAGDIEQVRALLAAGADVNYIDKGTDQTPLLVAAWEGHTAVVQALLEAGAWVEATCGCGWRPLHHAAIQGHVPVMQALLAAGADVDAQDNNRRTPLILAARNGHLEAVRALLVGGANRKAANEYGWTALRHRIATLDSRHRVRDISRTRWRG</sequence>
<dbReference type="AlphaFoldDB" id="A0A836C538"/>
<dbReference type="PANTHER" id="PTHR12393:SF6">
    <property type="entry name" value="SPHINGOMYELIN PHOSPHODIESTERASE 2"/>
    <property type="match status" value="1"/>
</dbReference>
<feature type="region of interest" description="Disordered" evidence="2">
    <location>
        <begin position="238"/>
        <end position="267"/>
    </location>
</feature>
<dbReference type="PROSITE" id="PS50088">
    <property type="entry name" value="ANK_REPEAT"/>
    <property type="match status" value="4"/>
</dbReference>
<dbReference type="PANTHER" id="PTHR12393">
    <property type="entry name" value="SPHINGOMYELIN PHOSPHODIESTERASE RELATED"/>
    <property type="match status" value="1"/>
</dbReference>
<protein>
    <submittedName>
        <fullName evidence="3">Uncharacterized protein</fullName>
    </submittedName>
</protein>
<dbReference type="InterPro" id="IPR036770">
    <property type="entry name" value="Ankyrin_rpt-contain_sf"/>
</dbReference>
<dbReference type="GO" id="GO:0005783">
    <property type="term" value="C:endoplasmic reticulum"/>
    <property type="evidence" value="ECO:0007669"/>
    <property type="project" value="TreeGrafter"/>
</dbReference>
<accession>A0A836C538</accession>
<dbReference type="Proteomes" id="UP000612055">
    <property type="component" value="Unassembled WGS sequence"/>
</dbReference>
<proteinExistence type="predicted"/>
<comment type="caution">
    <text evidence="3">The sequence shown here is derived from an EMBL/GenBank/DDBJ whole genome shotgun (WGS) entry which is preliminary data.</text>
</comment>
<organism evidence="3 4">
    <name type="scientific">Edaphochlamys debaryana</name>
    <dbReference type="NCBI Taxonomy" id="47281"/>
    <lineage>
        <taxon>Eukaryota</taxon>
        <taxon>Viridiplantae</taxon>
        <taxon>Chlorophyta</taxon>
        <taxon>core chlorophytes</taxon>
        <taxon>Chlorophyceae</taxon>
        <taxon>CS clade</taxon>
        <taxon>Chlamydomonadales</taxon>
        <taxon>Chlamydomonadales incertae sedis</taxon>
        <taxon>Edaphochlamys</taxon>
    </lineage>
</organism>
<dbReference type="GO" id="GO:0016020">
    <property type="term" value="C:membrane"/>
    <property type="evidence" value="ECO:0007669"/>
    <property type="project" value="TreeGrafter"/>
</dbReference>
<feature type="repeat" description="ANK" evidence="1">
    <location>
        <begin position="874"/>
        <end position="906"/>
    </location>
</feature>
<dbReference type="GO" id="GO:0004620">
    <property type="term" value="F:phospholipase activity"/>
    <property type="evidence" value="ECO:0007669"/>
    <property type="project" value="TreeGrafter"/>
</dbReference>